<dbReference type="OrthoDB" id="3068152at2759"/>
<sequence>MRYSALTYFAVAALAAVQGAQARGDFSRTCTNYFIENNNFLRATCGNGQGGQVNTALNLNACIGIDPNNLVCRPNGNYAAQGCAGCLIRTGAFMLCSCPGGNKIADLDECVANRGGILACA</sequence>
<dbReference type="InterPro" id="IPR011058">
    <property type="entry name" value="Cyanovirin-N"/>
</dbReference>
<dbReference type="Pfam" id="PF08881">
    <property type="entry name" value="CVNH"/>
    <property type="match status" value="1"/>
</dbReference>
<reference evidence="3 4" key="1">
    <citation type="journal article" date="2020" name="ISME J.">
        <title>Uncovering the hidden diversity of litter-decomposition mechanisms in mushroom-forming fungi.</title>
        <authorList>
            <person name="Floudas D."/>
            <person name="Bentzer J."/>
            <person name="Ahren D."/>
            <person name="Johansson T."/>
            <person name="Persson P."/>
            <person name="Tunlid A."/>
        </authorList>
    </citation>
    <scope>NUCLEOTIDE SEQUENCE [LARGE SCALE GENOMIC DNA]</scope>
    <source>
        <strain evidence="3 4">CBS 175.51</strain>
    </source>
</reference>
<organism evidence="3 4">
    <name type="scientific">Ephemerocybe angulata</name>
    <dbReference type="NCBI Taxonomy" id="980116"/>
    <lineage>
        <taxon>Eukaryota</taxon>
        <taxon>Fungi</taxon>
        <taxon>Dikarya</taxon>
        <taxon>Basidiomycota</taxon>
        <taxon>Agaricomycotina</taxon>
        <taxon>Agaricomycetes</taxon>
        <taxon>Agaricomycetidae</taxon>
        <taxon>Agaricales</taxon>
        <taxon>Agaricineae</taxon>
        <taxon>Psathyrellaceae</taxon>
        <taxon>Ephemerocybe</taxon>
    </lineage>
</organism>
<dbReference type="SUPFAM" id="SSF51322">
    <property type="entry name" value="Cyanovirin-N"/>
    <property type="match status" value="1"/>
</dbReference>
<gene>
    <name evidence="3" type="ORF">D9611_012601</name>
</gene>
<feature type="signal peptide" evidence="1">
    <location>
        <begin position="1"/>
        <end position="22"/>
    </location>
</feature>
<accession>A0A8H5AUL8</accession>
<evidence type="ECO:0000259" key="2">
    <source>
        <dbReference type="Pfam" id="PF08881"/>
    </source>
</evidence>
<evidence type="ECO:0000313" key="3">
    <source>
        <dbReference type="EMBL" id="KAF5311375.1"/>
    </source>
</evidence>
<dbReference type="Gene3D" id="2.30.60.10">
    <property type="entry name" value="Cyanovirin-N"/>
    <property type="match status" value="1"/>
</dbReference>
<keyword evidence="1" id="KW-0732">Signal</keyword>
<dbReference type="InterPro" id="IPR036673">
    <property type="entry name" value="Cyanovirin-N_sf"/>
</dbReference>
<dbReference type="Proteomes" id="UP000541558">
    <property type="component" value="Unassembled WGS sequence"/>
</dbReference>
<proteinExistence type="predicted"/>
<dbReference type="AlphaFoldDB" id="A0A8H5AUL8"/>
<protein>
    <recommendedName>
        <fullName evidence="2">Cyanovirin-N domain-containing protein</fullName>
    </recommendedName>
</protein>
<evidence type="ECO:0000256" key="1">
    <source>
        <dbReference type="SAM" id="SignalP"/>
    </source>
</evidence>
<evidence type="ECO:0000313" key="4">
    <source>
        <dbReference type="Proteomes" id="UP000541558"/>
    </source>
</evidence>
<comment type="caution">
    <text evidence="3">The sequence shown here is derived from an EMBL/GenBank/DDBJ whole genome shotgun (WGS) entry which is preliminary data.</text>
</comment>
<dbReference type="EMBL" id="JAACJK010000227">
    <property type="protein sequence ID" value="KAF5311375.1"/>
    <property type="molecule type" value="Genomic_DNA"/>
</dbReference>
<name>A0A8H5AUL8_9AGAR</name>
<keyword evidence="4" id="KW-1185">Reference proteome</keyword>
<feature type="domain" description="Cyanovirin-N" evidence="2">
    <location>
        <begin position="26"/>
        <end position="118"/>
    </location>
</feature>
<feature type="chain" id="PRO_5034223562" description="Cyanovirin-N domain-containing protein" evidence="1">
    <location>
        <begin position="23"/>
        <end position="121"/>
    </location>
</feature>